<proteinExistence type="predicted"/>
<name>A0A160PL46_9HYPH</name>
<accession>A0A160PL46</accession>
<evidence type="ECO:0000256" key="1">
    <source>
        <dbReference type="SAM" id="MobiDB-lite"/>
    </source>
</evidence>
<dbReference type="RefSeq" id="WP_157914255.1">
    <property type="nucleotide sequence ID" value="NZ_AP014809.1"/>
</dbReference>
<protein>
    <submittedName>
        <fullName evidence="3">Uncharacterized protein</fullName>
    </submittedName>
</protein>
<evidence type="ECO:0000313" key="4">
    <source>
        <dbReference type="Proteomes" id="UP000218288"/>
    </source>
</evidence>
<feature type="chain" id="PRO_5007818904" evidence="2">
    <location>
        <begin position="21"/>
        <end position="354"/>
    </location>
</feature>
<dbReference type="AlphaFoldDB" id="A0A160PL46"/>
<dbReference type="OrthoDB" id="1522627at2"/>
<gene>
    <name evidence="3" type="ORF">MPPM_4778</name>
</gene>
<evidence type="ECO:0000313" key="3">
    <source>
        <dbReference type="EMBL" id="BAU93383.1"/>
    </source>
</evidence>
<sequence length="354" mass="38301">MRYVLTLTALIALIASPASPQSQQDKGALKRFAVSEIYHGPPVFPDFRGRDRGFNLYRTRIRAGISSGPNFSGTYSLISFGCGTGCTQVYIADNRNGYVGNVPIGGEETPYLQMFYNINSSAIIAYWQYGGRCVRKVLALVDRNFNEYQQSEIGPEEACYNIGDASNLQSVQRALGGKEEPSNLPDIAPATPASAHSDREANLNQQAGFIAAVKHARTEYAQGQNDMAKGAARPMRAKNVCAALKGYSVSGWIGKISKLSSNSEGKGVLHIEISPQITLKTWNNALSDISDGTLIEAGSKVFRQASALREGADIQFSGSFIPSSIDCVKEGSLTLSGSIERPEYLFRFSDVSPI</sequence>
<evidence type="ECO:0000256" key="2">
    <source>
        <dbReference type="SAM" id="SignalP"/>
    </source>
</evidence>
<feature type="signal peptide" evidence="2">
    <location>
        <begin position="1"/>
        <end position="20"/>
    </location>
</feature>
<feature type="region of interest" description="Disordered" evidence="1">
    <location>
        <begin position="177"/>
        <end position="197"/>
    </location>
</feature>
<dbReference type="EMBL" id="AP014809">
    <property type="protein sequence ID" value="BAU93383.1"/>
    <property type="molecule type" value="Genomic_DNA"/>
</dbReference>
<keyword evidence="2" id="KW-0732">Signal</keyword>
<reference evidence="3 4" key="1">
    <citation type="journal article" date="2016" name="Genome Announc.">
        <title>Complete Genome Sequence of Methylobacterium populi P-1M, Isolated from Pink-Pigmented Household Biofilm.</title>
        <authorList>
            <person name="Morohoshi T."/>
            <person name="Ikeda T."/>
        </authorList>
    </citation>
    <scope>NUCLEOTIDE SEQUENCE [LARGE SCALE GENOMIC DNA]</scope>
    <source>
        <strain evidence="3 4">P-1M</strain>
    </source>
</reference>
<dbReference type="Proteomes" id="UP000218288">
    <property type="component" value="Chromosome"/>
</dbReference>
<organism evidence="3 4">
    <name type="scientific">Methylorubrum populi</name>
    <dbReference type="NCBI Taxonomy" id="223967"/>
    <lineage>
        <taxon>Bacteria</taxon>
        <taxon>Pseudomonadati</taxon>
        <taxon>Pseudomonadota</taxon>
        <taxon>Alphaproteobacteria</taxon>
        <taxon>Hyphomicrobiales</taxon>
        <taxon>Methylobacteriaceae</taxon>
        <taxon>Methylorubrum</taxon>
    </lineage>
</organism>